<protein>
    <submittedName>
        <fullName evidence="2">Uncharacterized protein</fullName>
    </submittedName>
</protein>
<reference evidence="2" key="1">
    <citation type="journal article" date="2022" name="IScience">
        <title>Evolution of zygomycete secretomes and the origins of terrestrial fungal ecologies.</title>
        <authorList>
            <person name="Chang Y."/>
            <person name="Wang Y."/>
            <person name="Mondo S."/>
            <person name="Ahrendt S."/>
            <person name="Andreopoulos W."/>
            <person name="Barry K."/>
            <person name="Beard J."/>
            <person name="Benny G.L."/>
            <person name="Blankenship S."/>
            <person name="Bonito G."/>
            <person name="Cuomo C."/>
            <person name="Desiro A."/>
            <person name="Gervers K.A."/>
            <person name="Hundley H."/>
            <person name="Kuo A."/>
            <person name="LaButti K."/>
            <person name="Lang B.F."/>
            <person name="Lipzen A."/>
            <person name="O'Donnell K."/>
            <person name="Pangilinan J."/>
            <person name="Reynolds N."/>
            <person name="Sandor L."/>
            <person name="Smith M.E."/>
            <person name="Tsang A."/>
            <person name="Grigoriev I.V."/>
            <person name="Stajich J.E."/>
            <person name="Spatafora J.W."/>
        </authorList>
    </citation>
    <scope>NUCLEOTIDE SEQUENCE</scope>
    <source>
        <strain evidence="2">RSA 2281</strain>
    </source>
</reference>
<reference evidence="2" key="2">
    <citation type="submission" date="2023-02" db="EMBL/GenBank/DDBJ databases">
        <authorList>
            <consortium name="DOE Joint Genome Institute"/>
            <person name="Mondo S.J."/>
            <person name="Chang Y."/>
            <person name="Wang Y."/>
            <person name="Ahrendt S."/>
            <person name="Andreopoulos W."/>
            <person name="Barry K."/>
            <person name="Beard J."/>
            <person name="Benny G.L."/>
            <person name="Blankenship S."/>
            <person name="Bonito G."/>
            <person name="Cuomo C."/>
            <person name="Desiro A."/>
            <person name="Gervers K.A."/>
            <person name="Hundley H."/>
            <person name="Kuo A."/>
            <person name="LaButti K."/>
            <person name="Lang B.F."/>
            <person name="Lipzen A."/>
            <person name="O'Donnell K."/>
            <person name="Pangilinan J."/>
            <person name="Reynolds N."/>
            <person name="Sandor L."/>
            <person name="Smith M.W."/>
            <person name="Tsang A."/>
            <person name="Grigoriev I.V."/>
            <person name="Stajich J.E."/>
            <person name="Spatafora J.W."/>
        </authorList>
    </citation>
    <scope>NUCLEOTIDE SEQUENCE</scope>
    <source>
        <strain evidence="2">RSA 2281</strain>
    </source>
</reference>
<dbReference type="EMBL" id="JAIXMP010000122">
    <property type="protein sequence ID" value="KAI9243023.1"/>
    <property type="molecule type" value="Genomic_DNA"/>
</dbReference>
<organism evidence="2 3">
    <name type="scientific">Phascolomyces articulosus</name>
    <dbReference type="NCBI Taxonomy" id="60185"/>
    <lineage>
        <taxon>Eukaryota</taxon>
        <taxon>Fungi</taxon>
        <taxon>Fungi incertae sedis</taxon>
        <taxon>Mucoromycota</taxon>
        <taxon>Mucoromycotina</taxon>
        <taxon>Mucoromycetes</taxon>
        <taxon>Mucorales</taxon>
        <taxon>Lichtheimiaceae</taxon>
        <taxon>Phascolomyces</taxon>
    </lineage>
</organism>
<gene>
    <name evidence="2" type="ORF">BDA99DRAFT_566950</name>
</gene>
<dbReference type="Proteomes" id="UP001209540">
    <property type="component" value="Unassembled WGS sequence"/>
</dbReference>
<evidence type="ECO:0000313" key="2">
    <source>
        <dbReference type="EMBL" id="KAI9243023.1"/>
    </source>
</evidence>
<evidence type="ECO:0000256" key="1">
    <source>
        <dbReference type="SAM" id="MobiDB-lite"/>
    </source>
</evidence>
<keyword evidence="3" id="KW-1185">Reference proteome</keyword>
<feature type="region of interest" description="Disordered" evidence="1">
    <location>
        <begin position="60"/>
        <end position="82"/>
    </location>
</feature>
<proteinExistence type="predicted"/>
<comment type="caution">
    <text evidence="2">The sequence shown here is derived from an EMBL/GenBank/DDBJ whole genome shotgun (WGS) entry which is preliminary data.</text>
</comment>
<accession>A0AAD5JJY8</accession>
<evidence type="ECO:0000313" key="3">
    <source>
        <dbReference type="Proteomes" id="UP001209540"/>
    </source>
</evidence>
<sequence length="143" mass="16181">MSTPAESNMRLCYCLTCQQTNPLGVRVTERTFQDHWNAAIHRAAVDYVRHDDDVDIRMDEPAFDNDEQTGDHVQDGDDNIETMTDDVDYDVAAIPSENFFEPVLEVHEIVGENEMNEAADIEFDIANPESDDESNELNSNQGI</sequence>
<name>A0AAD5JJY8_9FUNG</name>
<dbReference type="AlphaFoldDB" id="A0AAD5JJY8"/>